<evidence type="ECO:0000313" key="3">
    <source>
        <dbReference type="Proteomes" id="UP001149140"/>
    </source>
</evidence>
<dbReference type="EMBL" id="JAPDOD010000069">
    <property type="protein sequence ID" value="MDA0166591.1"/>
    <property type="molecule type" value="Genomic_DNA"/>
</dbReference>
<comment type="caution">
    <text evidence="2">The sequence shown here is derived from an EMBL/GenBank/DDBJ whole genome shotgun (WGS) entry which is preliminary data.</text>
</comment>
<sequence length="94" mass="9877">MTRDPIQTLTAADPFRDSVPTAAESSRMDAELHRLLALATAEERTAPPHDAAPRDVVAAQDVVGPRGDTRRRRAAGPPARRRAATPGAAGFGAP</sequence>
<feature type="compositionally biased region" description="Polar residues" evidence="1">
    <location>
        <begin position="1"/>
        <end position="10"/>
    </location>
</feature>
<evidence type="ECO:0000256" key="1">
    <source>
        <dbReference type="SAM" id="MobiDB-lite"/>
    </source>
</evidence>
<name>A0A9X3S823_9ACTN</name>
<feature type="compositionally biased region" description="Basic and acidic residues" evidence="1">
    <location>
        <begin position="42"/>
        <end position="53"/>
    </location>
</feature>
<proteinExistence type="predicted"/>
<feature type="region of interest" description="Disordered" evidence="1">
    <location>
        <begin position="42"/>
        <end position="94"/>
    </location>
</feature>
<feature type="region of interest" description="Disordered" evidence="1">
    <location>
        <begin position="1"/>
        <end position="27"/>
    </location>
</feature>
<reference evidence="2" key="1">
    <citation type="submission" date="2022-10" db="EMBL/GenBank/DDBJ databases">
        <title>The WGS of Solirubrobacter ginsenosidimutans DSM 21036.</title>
        <authorList>
            <person name="Jiang Z."/>
        </authorList>
    </citation>
    <scope>NUCLEOTIDE SEQUENCE</scope>
    <source>
        <strain evidence="2">DSM 21036</strain>
    </source>
</reference>
<feature type="compositionally biased region" description="Basic residues" evidence="1">
    <location>
        <begin position="69"/>
        <end position="83"/>
    </location>
</feature>
<accession>A0A9X3S823</accession>
<organism evidence="2 3">
    <name type="scientific">Solirubrobacter ginsenosidimutans</name>
    <dbReference type="NCBI Taxonomy" id="490573"/>
    <lineage>
        <taxon>Bacteria</taxon>
        <taxon>Bacillati</taxon>
        <taxon>Actinomycetota</taxon>
        <taxon>Thermoleophilia</taxon>
        <taxon>Solirubrobacterales</taxon>
        <taxon>Solirubrobacteraceae</taxon>
        <taxon>Solirubrobacter</taxon>
    </lineage>
</organism>
<keyword evidence="3" id="KW-1185">Reference proteome</keyword>
<feature type="non-terminal residue" evidence="2">
    <location>
        <position position="94"/>
    </location>
</feature>
<evidence type="ECO:0000313" key="2">
    <source>
        <dbReference type="EMBL" id="MDA0166591.1"/>
    </source>
</evidence>
<dbReference type="Proteomes" id="UP001149140">
    <property type="component" value="Unassembled WGS sequence"/>
</dbReference>
<dbReference type="RefSeq" id="WP_270045849.1">
    <property type="nucleotide sequence ID" value="NZ_JAPDOD010000069.1"/>
</dbReference>
<dbReference type="AlphaFoldDB" id="A0A9X3S823"/>
<protein>
    <submittedName>
        <fullName evidence="2">Uncharacterized protein</fullName>
    </submittedName>
</protein>
<gene>
    <name evidence="2" type="ORF">OM076_40385</name>
</gene>